<protein>
    <submittedName>
        <fullName evidence="1">Uncharacterized protein</fullName>
    </submittedName>
</protein>
<comment type="caution">
    <text evidence="1">The sequence shown here is derived from an EMBL/GenBank/DDBJ whole genome shotgun (WGS) entry which is preliminary data.</text>
</comment>
<dbReference type="Proteomes" id="UP001500432">
    <property type="component" value="Unassembled WGS sequence"/>
</dbReference>
<name>A0ABP5NRY0_9MICC</name>
<evidence type="ECO:0000313" key="1">
    <source>
        <dbReference type="EMBL" id="GAA2202255.1"/>
    </source>
</evidence>
<evidence type="ECO:0000313" key="2">
    <source>
        <dbReference type="Proteomes" id="UP001500432"/>
    </source>
</evidence>
<reference evidence="2" key="1">
    <citation type="journal article" date="2019" name="Int. J. Syst. Evol. Microbiol.">
        <title>The Global Catalogue of Microorganisms (GCM) 10K type strain sequencing project: providing services to taxonomists for standard genome sequencing and annotation.</title>
        <authorList>
            <consortium name="The Broad Institute Genomics Platform"/>
            <consortium name="The Broad Institute Genome Sequencing Center for Infectious Disease"/>
            <person name="Wu L."/>
            <person name="Ma J."/>
        </authorList>
    </citation>
    <scope>NUCLEOTIDE SEQUENCE [LARGE SCALE GENOMIC DNA]</scope>
    <source>
        <strain evidence="2">JCM 16034</strain>
    </source>
</reference>
<dbReference type="EMBL" id="BAAAQW010000009">
    <property type="protein sequence ID" value="GAA2202255.1"/>
    <property type="molecule type" value="Genomic_DNA"/>
</dbReference>
<gene>
    <name evidence="1" type="ORF">GCM10009849_29980</name>
</gene>
<organism evidence="1 2">
    <name type="scientific">Sinomonas flava</name>
    <dbReference type="NCBI Taxonomy" id="496857"/>
    <lineage>
        <taxon>Bacteria</taxon>
        <taxon>Bacillati</taxon>
        <taxon>Actinomycetota</taxon>
        <taxon>Actinomycetes</taxon>
        <taxon>Micrococcales</taxon>
        <taxon>Micrococcaceae</taxon>
        <taxon>Sinomonas</taxon>
    </lineage>
</organism>
<sequence>MSQTCTADAAGAWSFSGTVRNDSQERRTYTVAIAVTDGPSVAGHSLQTVTVSPGGTAEVRAEAFAVTSGQGPSGPAQLSCDAVVSQEVAK</sequence>
<accession>A0ABP5NRY0</accession>
<proteinExistence type="predicted"/>
<keyword evidence="2" id="KW-1185">Reference proteome</keyword>